<dbReference type="InterPro" id="IPR000835">
    <property type="entry name" value="HTH_MarR-typ"/>
</dbReference>
<dbReference type="Gene3D" id="1.10.10.10">
    <property type="entry name" value="Winged helix-like DNA-binding domain superfamily/Winged helix DNA-binding domain"/>
    <property type="match status" value="1"/>
</dbReference>
<evidence type="ECO:0000313" key="2">
    <source>
        <dbReference type="EMBL" id="MCX8998535.1"/>
    </source>
</evidence>
<dbReference type="InterPro" id="IPR036390">
    <property type="entry name" value="WH_DNA-bd_sf"/>
</dbReference>
<dbReference type="PANTHER" id="PTHR33164">
    <property type="entry name" value="TRANSCRIPTIONAL REGULATOR, MARR FAMILY"/>
    <property type="match status" value="1"/>
</dbReference>
<name>A0AAE3N3B3_9HYPH</name>
<dbReference type="InterPro" id="IPR036388">
    <property type="entry name" value="WH-like_DNA-bd_sf"/>
</dbReference>
<dbReference type="PANTHER" id="PTHR33164:SF57">
    <property type="entry name" value="MARR-FAMILY TRANSCRIPTIONAL REGULATOR"/>
    <property type="match status" value="1"/>
</dbReference>
<dbReference type="SMART" id="SM00347">
    <property type="entry name" value="HTH_MARR"/>
    <property type="match status" value="1"/>
</dbReference>
<gene>
    <name evidence="2" type="ORF">NOF55_15575</name>
</gene>
<dbReference type="RefSeq" id="WP_306412321.1">
    <property type="nucleotide sequence ID" value="NZ_JANFPI010000005.1"/>
</dbReference>
<keyword evidence="3" id="KW-1185">Reference proteome</keyword>
<proteinExistence type="predicted"/>
<dbReference type="PROSITE" id="PS50995">
    <property type="entry name" value="HTH_MARR_2"/>
    <property type="match status" value="1"/>
</dbReference>
<dbReference type="AlphaFoldDB" id="A0AAE3N3B3"/>
<dbReference type="GO" id="GO:0006950">
    <property type="term" value="P:response to stress"/>
    <property type="evidence" value="ECO:0007669"/>
    <property type="project" value="TreeGrafter"/>
</dbReference>
<protein>
    <submittedName>
        <fullName evidence="2">MarR family winged helix-turn-helix transcriptional regulator</fullName>
    </submittedName>
</protein>
<comment type="caution">
    <text evidence="2">The sequence shown here is derived from an EMBL/GenBank/DDBJ whole genome shotgun (WGS) entry which is preliminary data.</text>
</comment>
<feature type="domain" description="HTH marR-type" evidence="1">
    <location>
        <begin position="16"/>
        <end position="153"/>
    </location>
</feature>
<dbReference type="InterPro" id="IPR039422">
    <property type="entry name" value="MarR/SlyA-like"/>
</dbReference>
<evidence type="ECO:0000313" key="3">
    <source>
        <dbReference type="Proteomes" id="UP001208771"/>
    </source>
</evidence>
<sequence length="177" mass="19528">MTKRCDDDGQATEAAIEAISRTISRLRVLIGRRIISRLALANVTPGLELSHVDVLDAIRRIDGEATVGAIAEQLRIDPSRGSRLVADMVAGGVLYRLASQEDGRRSVIELTELGERLLKEMRDIKDSVIRQAVADWPEEDIEVFAALYARFVCRFDALLTDNQRRAEGCRSKGGPAP</sequence>
<dbReference type="SUPFAM" id="SSF46785">
    <property type="entry name" value="Winged helix' DNA-binding domain"/>
    <property type="match status" value="1"/>
</dbReference>
<evidence type="ECO:0000259" key="1">
    <source>
        <dbReference type="PROSITE" id="PS50995"/>
    </source>
</evidence>
<dbReference type="Pfam" id="PF12802">
    <property type="entry name" value="MarR_2"/>
    <property type="match status" value="1"/>
</dbReference>
<accession>A0AAE3N3B3</accession>
<organism evidence="2 3">
    <name type="scientific">Ectorhizobium quercum</name>
    <dbReference type="NCBI Taxonomy" id="2965071"/>
    <lineage>
        <taxon>Bacteria</taxon>
        <taxon>Pseudomonadati</taxon>
        <taxon>Pseudomonadota</taxon>
        <taxon>Alphaproteobacteria</taxon>
        <taxon>Hyphomicrobiales</taxon>
        <taxon>Rhizobiaceae</taxon>
        <taxon>Ectorhizobium</taxon>
    </lineage>
</organism>
<dbReference type="GO" id="GO:0003700">
    <property type="term" value="F:DNA-binding transcription factor activity"/>
    <property type="evidence" value="ECO:0007669"/>
    <property type="project" value="InterPro"/>
</dbReference>
<reference evidence="2" key="1">
    <citation type="submission" date="2022-07" db="EMBL/GenBank/DDBJ databases">
        <title>Ectorhizobium quercum gen.nov., sp. nov.</title>
        <authorList>
            <person name="Ma T."/>
            <person name="Li Y."/>
        </authorList>
    </citation>
    <scope>NUCLEOTIDE SEQUENCE</scope>
    <source>
        <strain evidence="2">BDR2-2</strain>
    </source>
</reference>
<dbReference type="EMBL" id="JANFPI010000005">
    <property type="protein sequence ID" value="MCX8998535.1"/>
    <property type="molecule type" value="Genomic_DNA"/>
</dbReference>
<dbReference type="Proteomes" id="UP001208771">
    <property type="component" value="Unassembled WGS sequence"/>
</dbReference>